<evidence type="ECO:0000313" key="2">
    <source>
        <dbReference type="Proteomes" id="UP000321612"/>
    </source>
</evidence>
<sequence length="72" mass="8385">MKPILDDYYRIFLTCALNSQMKASQKRMLENVKSWAQKDYDEQPTFEDVKDFLDSCQDAPVLDEFGSVLKSV</sequence>
<accession>A0A5C8G5X3</accession>
<name>A0A5C8G5X3_9BACT</name>
<dbReference type="RefSeq" id="WP_147785830.1">
    <property type="nucleotide sequence ID" value="NZ_SDIK01000105.1"/>
</dbReference>
<reference evidence="2" key="1">
    <citation type="submission" date="2019-05" db="EMBL/GenBank/DDBJ databases">
        <title>Prevotella brunnea sp. nov., isolated from a wound of a patient.</title>
        <authorList>
            <person name="Buhl M."/>
        </authorList>
    </citation>
    <scope>NUCLEOTIDE SEQUENCE [LARGE SCALE GENOMIC DNA]</scope>
    <source>
        <strain evidence="2">A2672</strain>
    </source>
</reference>
<dbReference type="EMBL" id="SDIK01000105">
    <property type="protein sequence ID" value="TXJ57353.1"/>
    <property type="molecule type" value="Genomic_DNA"/>
</dbReference>
<dbReference type="OrthoDB" id="1080004at2"/>
<evidence type="ECO:0000313" key="1">
    <source>
        <dbReference type="EMBL" id="TXJ57353.1"/>
    </source>
</evidence>
<organism evidence="1 2">
    <name type="scientific">Prevotella brunnea</name>
    <dbReference type="NCBI Taxonomy" id="2508867"/>
    <lineage>
        <taxon>Bacteria</taxon>
        <taxon>Pseudomonadati</taxon>
        <taxon>Bacteroidota</taxon>
        <taxon>Bacteroidia</taxon>
        <taxon>Bacteroidales</taxon>
        <taxon>Prevotellaceae</taxon>
        <taxon>Prevotella</taxon>
    </lineage>
</organism>
<dbReference type="Proteomes" id="UP000321612">
    <property type="component" value="Unassembled WGS sequence"/>
</dbReference>
<dbReference type="AlphaFoldDB" id="A0A5C8G5X3"/>
<keyword evidence="2" id="KW-1185">Reference proteome</keyword>
<proteinExistence type="predicted"/>
<protein>
    <submittedName>
        <fullName evidence="1">Uncharacterized protein</fullName>
    </submittedName>
</protein>
<comment type="caution">
    <text evidence="1">The sequence shown here is derived from an EMBL/GenBank/DDBJ whole genome shotgun (WGS) entry which is preliminary data.</text>
</comment>
<gene>
    <name evidence="1" type="ORF">ETF27_10950</name>
</gene>